<dbReference type="AlphaFoldDB" id="X6NHY0"/>
<dbReference type="EMBL" id="ASPP01008219">
    <property type="protein sequence ID" value="ETO25905.1"/>
    <property type="molecule type" value="Genomic_DNA"/>
</dbReference>
<reference evidence="1 2" key="1">
    <citation type="journal article" date="2013" name="Curr. Biol.">
        <title>The Genome of the Foraminiferan Reticulomyxa filosa.</title>
        <authorList>
            <person name="Glockner G."/>
            <person name="Hulsmann N."/>
            <person name="Schleicher M."/>
            <person name="Noegel A.A."/>
            <person name="Eichinger L."/>
            <person name="Gallinger C."/>
            <person name="Pawlowski J."/>
            <person name="Sierra R."/>
            <person name="Euteneuer U."/>
            <person name="Pillet L."/>
            <person name="Moustafa A."/>
            <person name="Platzer M."/>
            <person name="Groth M."/>
            <person name="Szafranski K."/>
            <person name="Schliwa M."/>
        </authorList>
    </citation>
    <scope>NUCLEOTIDE SEQUENCE [LARGE SCALE GENOMIC DNA]</scope>
</reference>
<dbReference type="Proteomes" id="UP000023152">
    <property type="component" value="Unassembled WGS sequence"/>
</dbReference>
<feature type="non-terminal residue" evidence="1">
    <location>
        <position position="1"/>
    </location>
</feature>
<sequence length="180" mass="20588">KKKKKKKTPFKIDSCWDYLEVCKLTPKQEILKTSHRQRGLSIWCPDVKKHEETNTDTSETEQEESANAKWYFFGHIMEEYLTHPSYSLPCLLAQNGTDSNAIVPPKGLSIAKHNKVSDGSGKGKTTLYQYWCTVEAPDGYEAIGSIVVQLKEEIPKEHLSTGLLQYLQKRNVFVFFVTTK</sequence>
<keyword evidence="2" id="KW-1185">Reference proteome</keyword>
<accession>X6NHY0</accession>
<proteinExistence type="predicted"/>
<evidence type="ECO:0000313" key="1">
    <source>
        <dbReference type="EMBL" id="ETO25905.1"/>
    </source>
</evidence>
<organism evidence="1 2">
    <name type="scientific">Reticulomyxa filosa</name>
    <dbReference type="NCBI Taxonomy" id="46433"/>
    <lineage>
        <taxon>Eukaryota</taxon>
        <taxon>Sar</taxon>
        <taxon>Rhizaria</taxon>
        <taxon>Retaria</taxon>
        <taxon>Foraminifera</taxon>
        <taxon>Monothalamids</taxon>
        <taxon>Reticulomyxidae</taxon>
        <taxon>Reticulomyxa</taxon>
    </lineage>
</organism>
<protein>
    <submittedName>
        <fullName evidence="1">Uncharacterized protein</fullName>
    </submittedName>
</protein>
<gene>
    <name evidence="1" type="ORF">RFI_11232</name>
</gene>
<comment type="caution">
    <text evidence="1">The sequence shown here is derived from an EMBL/GenBank/DDBJ whole genome shotgun (WGS) entry which is preliminary data.</text>
</comment>
<evidence type="ECO:0000313" key="2">
    <source>
        <dbReference type="Proteomes" id="UP000023152"/>
    </source>
</evidence>
<name>X6NHY0_RETFI</name>